<name>A0A2Z5ZE06_9PROT</name>
<dbReference type="AlphaFoldDB" id="A0A2Z5ZE06"/>
<dbReference type="GO" id="GO:0016301">
    <property type="term" value="F:kinase activity"/>
    <property type="evidence" value="ECO:0007669"/>
    <property type="project" value="UniProtKB-KW"/>
</dbReference>
<organism evidence="1 2">
    <name type="scientific">Acetobacter orientalis</name>
    <dbReference type="NCBI Taxonomy" id="146474"/>
    <lineage>
        <taxon>Bacteria</taxon>
        <taxon>Pseudomonadati</taxon>
        <taxon>Pseudomonadota</taxon>
        <taxon>Alphaproteobacteria</taxon>
        <taxon>Acetobacterales</taxon>
        <taxon>Acetobacteraceae</taxon>
        <taxon>Acetobacter</taxon>
    </lineage>
</organism>
<reference evidence="1 2" key="1">
    <citation type="submission" date="2018-02" db="EMBL/GenBank/DDBJ databases">
        <title>Acetobacter orientalis genome.</title>
        <authorList>
            <person name="Nakashima N."/>
            <person name="Tamura T."/>
        </authorList>
    </citation>
    <scope>NUCLEOTIDE SEQUENCE [LARGE SCALE GENOMIC DNA]</scope>
    <source>
        <strain evidence="1 2">FAN1</strain>
    </source>
</reference>
<sequence>MITLLSRPAYQGWQQNQPLPLEKLLLFNKRESTGNAFFGQR</sequence>
<evidence type="ECO:0000313" key="1">
    <source>
        <dbReference type="EMBL" id="BBC78932.1"/>
    </source>
</evidence>
<gene>
    <name evidence="1" type="ORF">AcetOrient_orf00842</name>
</gene>
<dbReference type="Proteomes" id="UP000270034">
    <property type="component" value="Chromosome"/>
</dbReference>
<keyword evidence="1" id="KW-0418">Kinase</keyword>
<accession>A0A2Z5ZE06</accession>
<evidence type="ECO:0000313" key="2">
    <source>
        <dbReference type="Proteomes" id="UP000270034"/>
    </source>
</evidence>
<dbReference type="KEGG" id="aot:AcetOri_orf00842"/>
<keyword evidence="1" id="KW-0808">Transferase</keyword>
<dbReference type="EMBL" id="AP018515">
    <property type="protein sequence ID" value="BBC78932.1"/>
    <property type="molecule type" value="Genomic_DNA"/>
</dbReference>
<protein>
    <submittedName>
        <fullName evidence="1">Phosphoribulokinase</fullName>
    </submittedName>
</protein>
<proteinExistence type="predicted"/>